<dbReference type="InterPro" id="IPR002509">
    <property type="entry name" value="NODB_dom"/>
</dbReference>
<dbReference type="SUPFAM" id="SSF88713">
    <property type="entry name" value="Glycoside hydrolase/deacetylase"/>
    <property type="match status" value="1"/>
</dbReference>
<dbReference type="Pfam" id="PF01522">
    <property type="entry name" value="Polysacc_deac_1"/>
    <property type="match status" value="1"/>
</dbReference>
<feature type="domain" description="NodB homology" evidence="3">
    <location>
        <begin position="96"/>
        <end position="341"/>
    </location>
</feature>
<dbReference type="InterPro" id="IPR011330">
    <property type="entry name" value="Glyco_hydro/deAcase_b/a-brl"/>
</dbReference>
<evidence type="ECO:0000256" key="1">
    <source>
        <dbReference type="ARBA" id="ARBA00004613"/>
    </source>
</evidence>
<accession>A0A2S5SQB9</accession>
<sequence length="341" mass="38043">MPLASLSALSPKQLGRRVLTSGGVYPLVRARALRGDPVTVLMYHTLGADNETFDAWTVVRRSDFVAQISLLRRDYDIVSLDEATAHVRDAAPPGRPKAVITFDDGHTGLHRYLFPMLEELQLPVTIYVATGHIASGRPYWFDRVMNALQVSRPAKLHLADHGLPGFTIEAGSGEERWQALRGLLEALKRLEPGRREAAADAVVAQLASCRRTDFEPLEPLTKEQLLALAQSRWVTLGAHTDCHSLLDQIPPDVAQASMERSAHLLREWTGRAVHHFAYPNGNHNRELMARAQAAGFATALTTEKGLWRRTDSQFAVARIPVGRYDDLTRFKFNLLAGQWRH</sequence>
<name>A0A2S5SQB9_9BURK</name>
<dbReference type="InterPro" id="IPR051398">
    <property type="entry name" value="Polysacch_Deacetylase"/>
</dbReference>
<dbReference type="GO" id="GO:0005576">
    <property type="term" value="C:extracellular region"/>
    <property type="evidence" value="ECO:0007669"/>
    <property type="project" value="UniProtKB-SubCell"/>
</dbReference>
<comment type="subcellular location">
    <subcellularLocation>
        <location evidence="1">Secreted</location>
    </subcellularLocation>
</comment>
<dbReference type="GO" id="GO:0016810">
    <property type="term" value="F:hydrolase activity, acting on carbon-nitrogen (but not peptide) bonds"/>
    <property type="evidence" value="ECO:0007669"/>
    <property type="project" value="InterPro"/>
</dbReference>
<gene>
    <name evidence="4" type="ORF">C1704_16920</name>
</gene>
<dbReference type="Proteomes" id="UP000238605">
    <property type="component" value="Unassembled WGS sequence"/>
</dbReference>
<dbReference type="EMBL" id="PSNX01000020">
    <property type="protein sequence ID" value="PPE64925.1"/>
    <property type="molecule type" value="Genomic_DNA"/>
</dbReference>
<dbReference type="PANTHER" id="PTHR34216:SF3">
    <property type="entry name" value="POLY-BETA-1,6-N-ACETYL-D-GLUCOSAMINE N-DEACETYLASE"/>
    <property type="match status" value="1"/>
</dbReference>
<proteinExistence type="predicted"/>
<dbReference type="GO" id="GO:0005975">
    <property type="term" value="P:carbohydrate metabolic process"/>
    <property type="evidence" value="ECO:0007669"/>
    <property type="project" value="InterPro"/>
</dbReference>
<dbReference type="Gene3D" id="3.20.20.370">
    <property type="entry name" value="Glycoside hydrolase/deacetylase"/>
    <property type="match status" value="1"/>
</dbReference>
<organism evidence="4 5">
    <name type="scientific">Caldimonas caldifontis</name>
    <dbReference type="NCBI Taxonomy" id="1452508"/>
    <lineage>
        <taxon>Bacteria</taxon>
        <taxon>Pseudomonadati</taxon>
        <taxon>Pseudomonadota</taxon>
        <taxon>Betaproteobacteria</taxon>
        <taxon>Burkholderiales</taxon>
        <taxon>Sphaerotilaceae</taxon>
        <taxon>Caldimonas</taxon>
    </lineage>
</organism>
<dbReference type="PROSITE" id="PS51677">
    <property type="entry name" value="NODB"/>
    <property type="match status" value="1"/>
</dbReference>
<evidence type="ECO:0000259" key="3">
    <source>
        <dbReference type="PROSITE" id="PS51677"/>
    </source>
</evidence>
<keyword evidence="2" id="KW-0732">Signal</keyword>
<reference evidence="4 5" key="1">
    <citation type="submission" date="2018-02" db="EMBL/GenBank/DDBJ databases">
        <title>Reclassifiation of [Polyangium] brachysporum DSM 7029 as Guopingzhaonella breviflexa gen. nov., sp. nov., a member of the family Comamonadaceae.</title>
        <authorList>
            <person name="Tang B."/>
        </authorList>
    </citation>
    <scope>NUCLEOTIDE SEQUENCE [LARGE SCALE GENOMIC DNA]</scope>
    <source>
        <strain evidence="4 5">BCRC 80649</strain>
    </source>
</reference>
<keyword evidence="5" id="KW-1185">Reference proteome</keyword>
<protein>
    <recommendedName>
        <fullName evidence="3">NodB homology domain-containing protein</fullName>
    </recommendedName>
</protein>
<dbReference type="PANTHER" id="PTHR34216">
    <property type="match status" value="1"/>
</dbReference>
<comment type="caution">
    <text evidence="4">The sequence shown here is derived from an EMBL/GenBank/DDBJ whole genome shotgun (WGS) entry which is preliminary data.</text>
</comment>
<dbReference type="AlphaFoldDB" id="A0A2S5SQB9"/>
<evidence type="ECO:0000256" key="2">
    <source>
        <dbReference type="ARBA" id="ARBA00022729"/>
    </source>
</evidence>
<evidence type="ECO:0000313" key="5">
    <source>
        <dbReference type="Proteomes" id="UP000238605"/>
    </source>
</evidence>
<evidence type="ECO:0000313" key="4">
    <source>
        <dbReference type="EMBL" id="PPE64925.1"/>
    </source>
</evidence>
<dbReference type="CDD" id="cd10918">
    <property type="entry name" value="CE4_NodB_like_5s_6s"/>
    <property type="match status" value="1"/>
</dbReference>